<evidence type="ECO:0000313" key="11">
    <source>
        <dbReference type="EMBL" id="GAA0453253.1"/>
    </source>
</evidence>
<protein>
    <recommendedName>
        <fullName evidence="1">non-specific serine/threonine protein kinase</fullName>
        <ecNumber evidence="1">2.7.11.1</ecNumber>
    </recommendedName>
</protein>
<dbReference type="Gene3D" id="1.10.510.10">
    <property type="entry name" value="Transferase(Phosphotransferase) domain 1"/>
    <property type="match status" value="1"/>
</dbReference>
<keyword evidence="6 7" id="KW-0067">ATP-binding</keyword>
<evidence type="ECO:0000256" key="1">
    <source>
        <dbReference type="ARBA" id="ARBA00012513"/>
    </source>
</evidence>
<evidence type="ECO:0000256" key="3">
    <source>
        <dbReference type="ARBA" id="ARBA00022679"/>
    </source>
</evidence>
<accession>A0ABP3JH24</accession>
<feature type="compositionally biased region" description="Low complexity" evidence="8">
    <location>
        <begin position="354"/>
        <end position="373"/>
    </location>
</feature>
<keyword evidence="12" id="KW-1185">Reference proteome</keyword>
<dbReference type="RefSeq" id="WP_344087607.1">
    <property type="nucleotide sequence ID" value="NZ_BAAAHB010000010.1"/>
</dbReference>
<evidence type="ECO:0000256" key="7">
    <source>
        <dbReference type="PROSITE-ProRule" id="PRU10141"/>
    </source>
</evidence>
<feature type="compositionally biased region" description="Pro residues" evidence="8">
    <location>
        <begin position="298"/>
        <end position="321"/>
    </location>
</feature>
<keyword evidence="9" id="KW-1133">Transmembrane helix</keyword>
<proteinExistence type="predicted"/>
<feature type="binding site" evidence="7">
    <location>
        <position position="43"/>
    </location>
    <ligand>
        <name>ATP</name>
        <dbReference type="ChEBI" id="CHEBI:30616"/>
    </ligand>
</feature>
<gene>
    <name evidence="11" type="ORF">GCM10009544_15070</name>
</gene>
<dbReference type="InterPro" id="IPR008271">
    <property type="entry name" value="Ser/Thr_kinase_AS"/>
</dbReference>
<keyword evidence="5" id="KW-0418">Kinase</keyword>
<feature type="region of interest" description="Disordered" evidence="8">
    <location>
        <begin position="354"/>
        <end position="378"/>
    </location>
</feature>
<reference evidence="12" key="1">
    <citation type="journal article" date="2019" name="Int. J. Syst. Evol. Microbiol.">
        <title>The Global Catalogue of Microorganisms (GCM) 10K type strain sequencing project: providing services to taxonomists for standard genome sequencing and annotation.</title>
        <authorList>
            <consortium name="The Broad Institute Genomics Platform"/>
            <consortium name="The Broad Institute Genome Sequencing Center for Infectious Disease"/>
            <person name="Wu L."/>
            <person name="Ma J."/>
        </authorList>
    </citation>
    <scope>NUCLEOTIDE SEQUENCE [LARGE SCALE GENOMIC DNA]</scope>
    <source>
        <strain evidence="12">JCM 10649</strain>
    </source>
</reference>
<dbReference type="CDD" id="cd14014">
    <property type="entry name" value="STKc_PknB_like"/>
    <property type="match status" value="1"/>
</dbReference>
<dbReference type="EC" id="2.7.11.1" evidence="1"/>
<dbReference type="EMBL" id="BAAAHB010000010">
    <property type="protein sequence ID" value="GAA0453253.1"/>
    <property type="molecule type" value="Genomic_DNA"/>
</dbReference>
<dbReference type="PANTHER" id="PTHR43289">
    <property type="entry name" value="MITOGEN-ACTIVATED PROTEIN KINASE KINASE KINASE 20-RELATED"/>
    <property type="match status" value="1"/>
</dbReference>
<dbReference type="PROSITE" id="PS00108">
    <property type="entry name" value="PROTEIN_KINASE_ST"/>
    <property type="match status" value="1"/>
</dbReference>
<dbReference type="PANTHER" id="PTHR43289:SF6">
    <property type="entry name" value="SERINE_THREONINE-PROTEIN KINASE NEKL-3"/>
    <property type="match status" value="1"/>
</dbReference>
<evidence type="ECO:0000256" key="6">
    <source>
        <dbReference type="ARBA" id="ARBA00022840"/>
    </source>
</evidence>
<keyword evidence="9" id="KW-0812">Transmembrane</keyword>
<dbReference type="InterPro" id="IPR017441">
    <property type="entry name" value="Protein_kinase_ATP_BS"/>
</dbReference>
<dbReference type="SMART" id="SM00220">
    <property type="entry name" value="S_TKc"/>
    <property type="match status" value="1"/>
</dbReference>
<evidence type="ECO:0000256" key="4">
    <source>
        <dbReference type="ARBA" id="ARBA00022741"/>
    </source>
</evidence>
<keyword evidence="9" id="KW-0472">Membrane</keyword>
<sequence>MDPERRNPLLAGRYRLIDQLGSGGMGVVWRAVDELLDREVAAKEVRAPDHLSDQDVRLLYARLKQEARAAARVSHPYVITVHDVVEQEGRPWIVMELVRGRSLAEILQSEGVLAPKEAAKVGAMVLRALRSAHASGVLHRDVKPANVLIEGDGRVVLTDFGIALVEGSGTLTRTGDLVGSPDFLAPERAVGDRPGAPSDLWSLGATLYAAIEGVSPFRRTSALGTLQAVVHDELPTPRRAGPLTPLLEGLLRKDPRTRMGSAEAQRLLDAVAAGHLTTQPGWAGSRGYVPTEVSAGPAPTPPPAPAGPSPGFVPAPGPGPAPGAGSGAGLGAVAVSGSVSGPAVPLYGRPTHSGAFPAPGGTPAATGPSAGFPVARPASEPGRLRTKVMPFLGPLLALLLIAGGTTAAILSVQDAGNDRPGTSGGQSGATTSPTDDAAGPDSGTGPTANPSAGTATPGGVPAGSTPGSCNGGWLSTCGPE</sequence>
<feature type="region of interest" description="Disordered" evidence="8">
    <location>
        <begin position="414"/>
        <end position="480"/>
    </location>
</feature>
<keyword evidence="2" id="KW-0723">Serine/threonine-protein kinase</keyword>
<evidence type="ECO:0000256" key="9">
    <source>
        <dbReference type="SAM" id="Phobius"/>
    </source>
</evidence>
<dbReference type="Proteomes" id="UP001499895">
    <property type="component" value="Unassembled WGS sequence"/>
</dbReference>
<dbReference type="PROSITE" id="PS50011">
    <property type="entry name" value="PROTEIN_KINASE_DOM"/>
    <property type="match status" value="1"/>
</dbReference>
<organism evidence="11 12">
    <name type="scientific">Streptomyces stramineus</name>
    <dbReference type="NCBI Taxonomy" id="173861"/>
    <lineage>
        <taxon>Bacteria</taxon>
        <taxon>Bacillati</taxon>
        <taxon>Actinomycetota</taxon>
        <taxon>Actinomycetes</taxon>
        <taxon>Kitasatosporales</taxon>
        <taxon>Streptomycetaceae</taxon>
        <taxon>Streptomyces</taxon>
    </lineage>
</organism>
<comment type="caution">
    <text evidence="11">The sequence shown here is derived from an EMBL/GenBank/DDBJ whole genome shotgun (WGS) entry which is preliminary data.</text>
</comment>
<feature type="compositionally biased region" description="Low complexity" evidence="8">
    <location>
        <begin position="450"/>
        <end position="468"/>
    </location>
</feature>
<dbReference type="PROSITE" id="PS00107">
    <property type="entry name" value="PROTEIN_KINASE_ATP"/>
    <property type="match status" value="1"/>
</dbReference>
<dbReference type="Gene3D" id="3.30.200.20">
    <property type="entry name" value="Phosphorylase Kinase, domain 1"/>
    <property type="match status" value="1"/>
</dbReference>
<feature type="transmembrane region" description="Helical" evidence="9">
    <location>
        <begin position="391"/>
        <end position="412"/>
    </location>
</feature>
<dbReference type="SUPFAM" id="SSF56112">
    <property type="entry name" value="Protein kinase-like (PK-like)"/>
    <property type="match status" value="1"/>
</dbReference>
<evidence type="ECO:0000256" key="5">
    <source>
        <dbReference type="ARBA" id="ARBA00022777"/>
    </source>
</evidence>
<evidence type="ECO:0000259" key="10">
    <source>
        <dbReference type="PROSITE" id="PS50011"/>
    </source>
</evidence>
<keyword evidence="4 7" id="KW-0547">Nucleotide-binding</keyword>
<evidence type="ECO:0000256" key="8">
    <source>
        <dbReference type="SAM" id="MobiDB-lite"/>
    </source>
</evidence>
<evidence type="ECO:0000313" key="12">
    <source>
        <dbReference type="Proteomes" id="UP001499895"/>
    </source>
</evidence>
<dbReference type="InterPro" id="IPR000719">
    <property type="entry name" value="Prot_kinase_dom"/>
</dbReference>
<feature type="domain" description="Protein kinase" evidence="10">
    <location>
        <begin position="14"/>
        <end position="278"/>
    </location>
</feature>
<keyword evidence="3" id="KW-0808">Transferase</keyword>
<evidence type="ECO:0000256" key="2">
    <source>
        <dbReference type="ARBA" id="ARBA00022527"/>
    </source>
</evidence>
<name>A0ABP3JH24_9ACTN</name>
<dbReference type="Pfam" id="PF00069">
    <property type="entry name" value="Pkinase"/>
    <property type="match status" value="1"/>
</dbReference>
<feature type="region of interest" description="Disordered" evidence="8">
    <location>
        <begin position="279"/>
        <end position="326"/>
    </location>
</feature>
<dbReference type="InterPro" id="IPR011009">
    <property type="entry name" value="Kinase-like_dom_sf"/>
</dbReference>